<proteinExistence type="predicted"/>
<reference evidence="1" key="1">
    <citation type="journal article" date="2021" name="Nat. Commun.">
        <title>Genetic determinants of endophytism in the Arabidopsis root mycobiome.</title>
        <authorList>
            <person name="Mesny F."/>
            <person name="Miyauchi S."/>
            <person name="Thiergart T."/>
            <person name="Pickel B."/>
            <person name="Atanasova L."/>
            <person name="Karlsson M."/>
            <person name="Huettel B."/>
            <person name="Barry K.W."/>
            <person name="Haridas S."/>
            <person name="Chen C."/>
            <person name="Bauer D."/>
            <person name="Andreopoulos W."/>
            <person name="Pangilinan J."/>
            <person name="LaButti K."/>
            <person name="Riley R."/>
            <person name="Lipzen A."/>
            <person name="Clum A."/>
            <person name="Drula E."/>
            <person name="Henrissat B."/>
            <person name="Kohler A."/>
            <person name="Grigoriev I.V."/>
            <person name="Martin F.M."/>
            <person name="Hacquard S."/>
        </authorList>
    </citation>
    <scope>NUCLEOTIDE SEQUENCE</scope>
    <source>
        <strain evidence="1">MPI-SDFR-AT-0073</strain>
    </source>
</reference>
<evidence type="ECO:0000313" key="1">
    <source>
        <dbReference type="EMBL" id="KAH6657960.1"/>
    </source>
</evidence>
<dbReference type="GeneID" id="70131082"/>
<gene>
    <name evidence="1" type="ORF">BKA67DRAFT_556814</name>
</gene>
<accession>A0A9P8UTZ5</accession>
<name>A0A9P8UTZ5_9PEZI</name>
<protein>
    <submittedName>
        <fullName evidence="1">Uncharacterized protein</fullName>
    </submittedName>
</protein>
<dbReference type="AlphaFoldDB" id="A0A9P8UTZ5"/>
<dbReference type="Proteomes" id="UP000758603">
    <property type="component" value="Unassembled WGS sequence"/>
</dbReference>
<dbReference type="OrthoDB" id="5022096at2759"/>
<evidence type="ECO:0000313" key="2">
    <source>
        <dbReference type="Proteomes" id="UP000758603"/>
    </source>
</evidence>
<sequence>MCKIWLPIFLNITNLGCRPELHSGILAASLPSLRPLFRKLIENTSKRYKAGEHPNSKYGIRSYGL</sequence>
<dbReference type="RefSeq" id="XP_045962194.1">
    <property type="nucleotide sequence ID" value="XM_046102190.1"/>
</dbReference>
<comment type="caution">
    <text evidence="1">The sequence shown here is derived from an EMBL/GenBank/DDBJ whole genome shotgun (WGS) entry which is preliminary data.</text>
</comment>
<dbReference type="EMBL" id="JAGPXC010000002">
    <property type="protein sequence ID" value="KAH6657960.1"/>
    <property type="molecule type" value="Genomic_DNA"/>
</dbReference>
<keyword evidence="2" id="KW-1185">Reference proteome</keyword>
<organism evidence="1 2">
    <name type="scientific">Truncatella angustata</name>
    <dbReference type="NCBI Taxonomy" id="152316"/>
    <lineage>
        <taxon>Eukaryota</taxon>
        <taxon>Fungi</taxon>
        <taxon>Dikarya</taxon>
        <taxon>Ascomycota</taxon>
        <taxon>Pezizomycotina</taxon>
        <taxon>Sordariomycetes</taxon>
        <taxon>Xylariomycetidae</taxon>
        <taxon>Amphisphaeriales</taxon>
        <taxon>Sporocadaceae</taxon>
        <taxon>Truncatella</taxon>
    </lineage>
</organism>